<dbReference type="InterPro" id="IPR002898">
    <property type="entry name" value="MotA_ExbB_proton_chnl"/>
</dbReference>
<reference evidence="12 13" key="1">
    <citation type="submission" date="2020-12" db="EMBL/GenBank/DDBJ databases">
        <title>FDA dAtabase for Regulatory Grade micrObial Sequences (FDA-ARGOS): Supporting development and validation of Infectious Disease Dx tests.</title>
        <authorList>
            <person name="Sproer C."/>
            <person name="Gronow S."/>
            <person name="Severitt S."/>
            <person name="Schroder I."/>
            <person name="Tallon L."/>
            <person name="Sadzewicz L."/>
            <person name="Zhao X."/>
            <person name="Boylan J."/>
            <person name="Ott S."/>
            <person name="Bowen H."/>
            <person name="Vavikolanu K."/>
            <person name="Mehta A."/>
            <person name="Aluvathingal J."/>
            <person name="Nadendla S."/>
            <person name="Lowell S."/>
            <person name="Myers T."/>
            <person name="Yan Y."/>
            <person name="Sichtig H."/>
        </authorList>
    </citation>
    <scope>NUCLEOTIDE SEQUENCE [LARGE SCALE GENOMIC DNA]</scope>
    <source>
        <strain evidence="12 13">FDAARGOS_872</strain>
    </source>
</reference>
<comment type="similarity">
    <text evidence="2 10">Belongs to the ExbB/TolQ family.</text>
</comment>
<dbReference type="PANTHER" id="PTHR30625">
    <property type="entry name" value="PROTEIN TOLQ"/>
    <property type="match status" value="1"/>
</dbReference>
<dbReference type="InterPro" id="IPR014163">
    <property type="entry name" value="Tol-Pal_TolQ"/>
</dbReference>
<dbReference type="Pfam" id="PF01618">
    <property type="entry name" value="MotA_ExbB"/>
    <property type="match status" value="1"/>
</dbReference>
<evidence type="ECO:0000256" key="7">
    <source>
        <dbReference type="ARBA" id="ARBA00022989"/>
    </source>
</evidence>
<evidence type="ECO:0000256" key="2">
    <source>
        <dbReference type="ARBA" id="ARBA00010442"/>
    </source>
</evidence>
<accession>A0A7T3BT83</accession>
<keyword evidence="8 10" id="KW-0472">Membrane</keyword>
<evidence type="ECO:0000256" key="1">
    <source>
        <dbReference type="ARBA" id="ARBA00004651"/>
    </source>
</evidence>
<evidence type="ECO:0000256" key="3">
    <source>
        <dbReference type="ARBA" id="ARBA00022475"/>
    </source>
</evidence>
<comment type="subunit">
    <text evidence="10">The Tol-Pal system is composed of five core proteins: the inner membrane proteins TolA, TolQ and TolR, the periplasmic protein TolB and the outer membrane protein Pal. They form a network linking the inner and outer membranes and the peptidoglycan layer.</text>
</comment>
<keyword evidence="9 10" id="KW-0131">Cell cycle</keyword>
<gene>
    <name evidence="10 12" type="primary">tolQ</name>
    <name evidence="12" type="ORF">I6G29_08965</name>
</gene>
<dbReference type="NCBIfam" id="TIGR02796">
    <property type="entry name" value="tolQ"/>
    <property type="match status" value="1"/>
</dbReference>
<feature type="domain" description="MotA/TolQ/ExbB proton channel" evidence="11">
    <location>
        <begin position="81"/>
        <end position="210"/>
    </location>
</feature>
<keyword evidence="3 10" id="KW-1003">Cell membrane</keyword>
<evidence type="ECO:0000313" key="12">
    <source>
        <dbReference type="EMBL" id="QPT41407.1"/>
    </source>
</evidence>
<sequence length="225" mass="24739">METQDSMSVISLILNASLPVQIIMLILVIASVLSWAIIISKYLQVKRAMSQTRAFEQDFWQSKELSDLHQRVSRDLDQSGPLARIFNAGMGEFLRSRRNAQGDSDLIVDGTYRAMQATTQRELDSLDTKLNFLASTGSVSPYIGLLGTVWGIMHSFIGLSTATNATLSAVAPGIAEALIATAIGLFAAIPAVLAYNYFTTENDKIASRFDSFSDELLNILQRQLR</sequence>
<evidence type="ECO:0000256" key="9">
    <source>
        <dbReference type="ARBA" id="ARBA00023306"/>
    </source>
</evidence>
<dbReference type="InterPro" id="IPR050790">
    <property type="entry name" value="ExbB/TolQ_transport"/>
</dbReference>
<evidence type="ECO:0000256" key="6">
    <source>
        <dbReference type="ARBA" id="ARBA00022692"/>
    </source>
</evidence>
<dbReference type="PANTHER" id="PTHR30625:SF3">
    <property type="entry name" value="TOL-PAL SYSTEM PROTEIN TOLQ"/>
    <property type="match status" value="1"/>
</dbReference>
<keyword evidence="6 10" id="KW-0812">Transmembrane</keyword>
<keyword evidence="7 10" id="KW-1133">Transmembrane helix</keyword>
<keyword evidence="4 10" id="KW-0997">Cell inner membrane</keyword>
<dbReference type="Proteomes" id="UP000594903">
    <property type="component" value="Chromosome"/>
</dbReference>
<evidence type="ECO:0000256" key="4">
    <source>
        <dbReference type="ARBA" id="ARBA00022519"/>
    </source>
</evidence>
<dbReference type="EMBL" id="CP065725">
    <property type="protein sequence ID" value="QPT41407.1"/>
    <property type="molecule type" value="Genomic_DNA"/>
</dbReference>
<comment type="function">
    <text evidence="10">Part of the Tol-Pal system, which plays a role in outer membrane invagination during cell division and is important for maintaining outer membrane integrity.</text>
</comment>
<evidence type="ECO:0000256" key="5">
    <source>
        <dbReference type="ARBA" id="ARBA00022618"/>
    </source>
</evidence>
<feature type="transmembrane region" description="Helical" evidence="10">
    <location>
        <begin position="177"/>
        <end position="198"/>
    </location>
</feature>
<feature type="transmembrane region" description="Helical" evidence="10">
    <location>
        <begin position="139"/>
        <end position="157"/>
    </location>
</feature>
<name>A0A7T3BT83_9BURK</name>
<keyword evidence="13" id="KW-1185">Reference proteome</keyword>
<evidence type="ECO:0000259" key="11">
    <source>
        <dbReference type="Pfam" id="PF01618"/>
    </source>
</evidence>
<evidence type="ECO:0000256" key="10">
    <source>
        <dbReference type="HAMAP-Rule" id="MF_02202"/>
    </source>
</evidence>
<organism evidence="12 13">
    <name type="scientific">Oligella ureolytica</name>
    <dbReference type="NCBI Taxonomy" id="90244"/>
    <lineage>
        <taxon>Bacteria</taxon>
        <taxon>Pseudomonadati</taxon>
        <taxon>Pseudomonadota</taxon>
        <taxon>Betaproteobacteria</taxon>
        <taxon>Burkholderiales</taxon>
        <taxon>Alcaligenaceae</taxon>
        <taxon>Oligella</taxon>
    </lineage>
</organism>
<dbReference type="RefSeq" id="WP_026253730.1">
    <property type="nucleotide sequence ID" value="NZ_CP065725.1"/>
</dbReference>
<evidence type="ECO:0000256" key="8">
    <source>
        <dbReference type="ARBA" id="ARBA00023136"/>
    </source>
</evidence>
<protein>
    <recommendedName>
        <fullName evidence="10">Tol-Pal system protein TolQ</fullName>
    </recommendedName>
</protein>
<proteinExistence type="inferred from homology"/>
<dbReference type="HAMAP" id="MF_02202">
    <property type="entry name" value="TolQ"/>
    <property type="match status" value="1"/>
</dbReference>
<evidence type="ECO:0000313" key="13">
    <source>
        <dbReference type="Proteomes" id="UP000594903"/>
    </source>
</evidence>
<feature type="transmembrane region" description="Helical" evidence="10">
    <location>
        <begin position="20"/>
        <end position="43"/>
    </location>
</feature>
<comment type="subcellular location">
    <subcellularLocation>
        <location evidence="10">Cell inner membrane</location>
        <topology evidence="10">Multi-pass membrane protein</topology>
    </subcellularLocation>
    <subcellularLocation>
        <location evidence="1">Cell membrane</location>
        <topology evidence="1">Multi-pass membrane protein</topology>
    </subcellularLocation>
</comment>
<keyword evidence="5 10" id="KW-0132">Cell division</keyword>